<dbReference type="AlphaFoldDB" id="A0AA42X0S5"/>
<dbReference type="InterPro" id="IPR025668">
    <property type="entry name" value="Tnp_DDE_dom"/>
</dbReference>
<reference evidence="2" key="1">
    <citation type="submission" date="2022-09" db="EMBL/GenBank/DDBJ databases">
        <title>Intensive care unit water sources are persistently colonized with multi-drug resistant bacteria and are the site of extensive horizontal gene transfer of antibiotic resistance genes.</title>
        <authorList>
            <person name="Diorio-Toth L."/>
        </authorList>
    </citation>
    <scope>NUCLEOTIDE SEQUENCE</scope>
    <source>
        <strain evidence="2">GD03659</strain>
    </source>
</reference>
<sequence>ERRSRMLFAHLKRILKLDRLRLRGPNSAKNEFHLAATAQNLRKLAKLIPIQSAIAPA</sequence>
<dbReference type="Pfam" id="PF13751">
    <property type="entry name" value="DDE_Tnp_1_6"/>
    <property type="match status" value="1"/>
</dbReference>
<gene>
    <name evidence="2" type="ORF">N5J77_30160</name>
</gene>
<evidence type="ECO:0000313" key="2">
    <source>
        <dbReference type="EMBL" id="MDH2135383.1"/>
    </source>
</evidence>
<protein>
    <submittedName>
        <fullName evidence="2">Transposase</fullName>
    </submittedName>
</protein>
<dbReference type="EMBL" id="JAOCKX010000132">
    <property type="protein sequence ID" value="MDH2135383.1"/>
    <property type="molecule type" value="Genomic_DNA"/>
</dbReference>
<feature type="domain" description="Transposase DDE" evidence="1">
    <location>
        <begin position="7"/>
        <end position="45"/>
    </location>
</feature>
<accession>A0AA42X0S5</accession>
<proteinExistence type="predicted"/>
<evidence type="ECO:0000313" key="3">
    <source>
        <dbReference type="Proteomes" id="UP001162318"/>
    </source>
</evidence>
<dbReference type="Proteomes" id="UP001162318">
    <property type="component" value="Unassembled WGS sequence"/>
</dbReference>
<evidence type="ECO:0000259" key="1">
    <source>
        <dbReference type="Pfam" id="PF13751"/>
    </source>
</evidence>
<name>A0AA42X0S5_SPHYA</name>
<organism evidence="2 3">
    <name type="scientific">Sphingobium yanoikuyae</name>
    <name type="common">Sphingomonas yanoikuyae</name>
    <dbReference type="NCBI Taxonomy" id="13690"/>
    <lineage>
        <taxon>Bacteria</taxon>
        <taxon>Pseudomonadati</taxon>
        <taxon>Pseudomonadota</taxon>
        <taxon>Alphaproteobacteria</taxon>
        <taxon>Sphingomonadales</taxon>
        <taxon>Sphingomonadaceae</taxon>
        <taxon>Sphingobium</taxon>
    </lineage>
</organism>
<dbReference type="RefSeq" id="WP_279731963.1">
    <property type="nucleotide sequence ID" value="NZ_JAOCKX010000132.1"/>
</dbReference>
<feature type="non-terminal residue" evidence="2">
    <location>
        <position position="1"/>
    </location>
</feature>
<comment type="caution">
    <text evidence="2">The sequence shown here is derived from an EMBL/GenBank/DDBJ whole genome shotgun (WGS) entry which is preliminary data.</text>
</comment>